<evidence type="ECO:0000256" key="3">
    <source>
        <dbReference type="ARBA" id="ARBA00022829"/>
    </source>
</evidence>
<dbReference type="Pfam" id="PF04079">
    <property type="entry name" value="SMC_ScpB"/>
    <property type="match status" value="1"/>
</dbReference>
<reference evidence="6 7" key="1">
    <citation type="submission" date="2024-09" db="EMBL/GenBank/DDBJ databases">
        <authorList>
            <person name="Sun Q."/>
            <person name="Mori K."/>
        </authorList>
    </citation>
    <scope>NUCLEOTIDE SEQUENCE [LARGE SCALE GENOMIC DNA]</scope>
    <source>
        <strain evidence="6 7">CGMCC 1.15906</strain>
    </source>
</reference>
<dbReference type="EMBL" id="JBHLTC010000013">
    <property type="protein sequence ID" value="MFC0624681.1"/>
    <property type="molecule type" value="Genomic_DNA"/>
</dbReference>
<feature type="compositionally biased region" description="Acidic residues" evidence="5">
    <location>
        <begin position="421"/>
        <end position="440"/>
    </location>
</feature>
<dbReference type="SUPFAM" id="SSF46785">
    <property type="entry name" value="Winged helix' DNA-binding domain"/>
    <property type="match status" value="2"/>
</dbReference>
<evidence type="ECO:0000256" key="2">
    <source>
        <dbReference type="ARBA" id="ARBA00022618"/>
    </source>
</evidence>
<evidence type="ECO:0000256" key="5">
    <source>
        <dbReference type="SAM" id="MobiDB-lite"/>
    </source>
</evidence>
<feature type="region of interest" description="Disordered" evidence="5">
    <location>
        <begin position="1"/>
        <end position="79"/>
    </location>
</feature>
<organism evidence="6 7">
    <name type="scientific">Kribbella deserti</name>
    <dbReference type="NCBI Taxonomy" id="1926257"/>
    <lineage>
        <taxon>Bacteria</taxon>
        <taxon>Bacillati</taxon>
        <taxon>Actinomycetota</taxon>
        <taxon>Actinomycetes</taxon>
        <taxon>Propionibacteriales</taxon>
        <taxon>Kribbellaceae</taxon>
        <taxon>Kribbella</taxon>
    </lineage>
</organism>
<name>A0ABV6QL06_9ACTN</name>
<dbReference type="PANTHER" id="PTHR34298:SF2">
    <property type="entry name" value="SEGREGATION AND CONDENSATION PROTEIN B"/>
    <property type="match status" value="1"/>
</dbReference>
<evidence type="ECO:0000256" key="4">
    <source>
        <dbReference type="ARBA" id="ARBA00023306"/>
    </source>
</evidence>
<keyword evidence="3" id="KW-0159">Chromosome partition</keyword>
<gene>
    <name evidence="6" type="primary">scpB</name>
    <name evidence="6" type="ORF">ACFFGN_11455</name>
</gene>
<dbReference type="Proteomes" id="UP001589890">
    <property type="component" value="Unassembled WGS sequence"/>
</dbReference>
<comment type="caution">
    <text evidence="6">The sequence shown here is derived from an EMBL/GenBank/DDBJ whole genome shotgun (WGS) entry which is preliminary data.</text>
</comment>
<evidence type="ECO:0000256" key="1">
    <source>
        <dbReference type="ARBA" id="ARBA00022490"/>
    </source>
</evidence>
<keyword evidence="7" id="KW-1185">Reference proteome</keyword>
<keyword evidence="4" id="KW-0131">Cell cycle</keyword>
<keyword evidence="2" id="KW-0132">Cell division</keyword>
<feature type="compositionally biased region" description="Gly residues" evidence="5">
    <location>
        <begin position="51"/>
        <end position="61"/>
    </location>
</feature>
<protein>
    <submittedName>
        <fullName evidence="6">SMC-Scp complex subunit ScpB</fullName>
    </submittedName>
</protein>
<feature type="compositionally biased region" description="Low complexity" evidence="5">
    <location>
        <begin position="14"/>
        <end position="50"/>
    </location>
</feature>
<dbReference type="InterPro" id="IPR005234">
    <property type="entry name" value="ScpB_csome_segregation"/>
</dbReference>
<dbReference type="Gene3D" id="1.10.10.10">
    <property type="entry name" value="Winged helix-like DNA-binding domain superfamily/Winged helix DNA-binding domain"/>
    <property type="match status" value="2"/>
</dbReference>
<dbReference type="InterPro" id="IPR036388">
    <property type="entry name" value="WH-like_DNA-bd_sf"/>
</dbReference>
<dbReference type="NCBIfam" id="TIGR00281">
    <property type="entry name" value="SMC-Scp complex subunit ScpB"/>
    <property type="match status" value="1"/>
</dbReference>
<evidence type="ECO:0000313" key="6">
    <source>
        <dbReference type="EMBL" id="MFC0624681.1"/>
    </source>
</evidence>
<feature type="compositionally biased region" description="Acidic residues" evidence="5">
    <location>
        <begin position="470"/>
        <end position="487"/>
    </location>
</feature>
<keyword evidence="1" id="KW-0963">Cytoplasm</keyword>
<feature type="region of interest" description="Disordered" evidence="5">
    <location>
        <begin position="326"/>
        <end position="571"/>
    </location>
</feature>
<feature type="compositionally biased region" description="Low complexity" evidence="5">
    <location>
        <begin position="326"/>
        <end position="348"/>
    </location>
</feature>
<feature type="compositionally biased region" description="Low complexity" evidence="5">
    <location>
        <begin position="544"/>
        <end position="557"/>
    </location>
</feature>
<dbReference type="PANTHER" id="PTHR34298">
    <property type="entry name" value="SEGREGATION AND CONDENSATION PROTEIN B"/>
    <property type="match status" value="1"/>
</dbReference>
<feature type="compositionally biased region" description="Low complexity" evidence="5">
    <location>
        <begin position="494"/>
        <end position="512"/>
    </location>
</feature>
<evidence type="ECO:0000313" key="7">
    <source>
        <dbReference type="Proteomes" id="UP001589890"/>
    </source>
</evidence>
<dbReference type="InterPro" id="IPR036390">
    <property type="entry name" value="WH_DNA-bd_sf"/>
</dbReference>
<proteinExistence type="predicted"/>
<accession>A0ABV6QL06</accession>
<sequence>MTENHDASTELTDEAAAAGKTGEATQADQSEQVAGQQDAVEQDAAQQGDEVLGGGDTGWRPGGDVPASVAAQHSDPAEVDEVVADAQPGAEADSAVAEVVDADEAAAEVGDAEELAEGVGELPGTAEVVIDDVTMRRALEAILMVTDEPLPVLTLARAVGRPPNDVATALAVLSDEYTEQGRGFDLREVAGGWRYYTREDSAIYVERFVLDGQQSRLTQAALETLAVVAYKQPVSRARVSAIRGVNVDGVMRTLVTRGLVEEAGADTESQATLYRTSSYFLERMGMQSLDDLPELAPYLPEMDDVEDEMAAQDKAAQDKLDGLDAAAAAETEAASGGTAEGGTATEPEGPGREMSDPESAVSEAAGDEEAEAEAAVSEITKTEPGEPGGPAVPAEDVPGAEADEAETDERAAAAVPVEDAQAVEDLETVDDLEVAEDLQTGEDVRADEAMAAVEELEAAEAEDAKAAELAEAEEAAEDAEESGSGDVLEDREGFQSAAGFEAAEEFGSPAAENTISESVDASEAGTAEEVADVAAGGTERDEQSASGDAEAGSGAADVGERGSAWSNRVDD</sequence>
<dbReference type="RefSeq" id="WP_380046310.1">
    <property type="nucleotide sequence ID" value="NZ_JBHLTC010000013.1"/>
</dbReference>